<evidence type="ECO:0000256" key="4">
    <source>
        <dbReference type="ARBA" id="ARBA00022833"/>
    </source>
</evidence>
<comment type="subcellular location">
    <subcellularLocation>
        <location evidence="1">Nucleus</location>
    </subcellularLocation>
</comment>
<dbReference type="InterPro" id="IPR022056">
    <property type="entry name" value="CpG-bd_C"/>
</dbReference>
<feature type="region of interest" description="Disordered" evidence="11">
    <location>
        <begin position="1"/>
        <end position="151"/>
    </location>
</feature>
<evidence type="ECO:0000259" key="12">
    <source>
        <dbReference type="Pfam" id="PF12269"/>
    </source>
</evidence>
<feature type="compositionally biased region" description="Acidic residues" evidence="11">
    <location>
        <begin position="17"/>
        <end position="50"/>
    </location>
</feature>
<reference evidence="15" key="1">
    <citation type="submission" date="2016-04" db="UniProtKB">
        <authorList>
            <consortium name="WormBaseParasite"/>
        </authorList>
    </citation>
    <scope>IDENTIFICATION</scope>
</reference>
<dbReference type="GO" id="GO:0045893">
    <property type="term" value="P:positive regulation of DNA-templated transcription"/>
    <property type="evidence" value="ECO:0007669"/>
    <property type="project" value="TreeGrafter"/>
</dbReference>
<feature type="domain" description="CpG binding protein C-terminal" evidence="12">
    <location>
        <begin position="165"/>
        <end position="411"/>
    </location>
</feature>
<evidence type="ECO:0000313" key="13">
    <source>
        <dbReference type="EMBL" id="VDO03697.1"/>
    </source>
</evidence>
<dbReference type="GO" id="GO:0003677">
    <property type="term" value="F:DNA binding"/>
    <property type="evidence" value="ECO:0007669"/>
    <property type="project" value="UniProtKB-KW"/>
</dbReference>
<dbReference type="InterPro" id="IPR037869">
    <property type="entry name" value="Spp1/CFP1"/>
</dbReference>
<keyword evidence="8" id="KW-0539">Nucleus</keyword>
<feature type="coiled-coil region" evidence="10">
    <location>
        <begin position="201"/>
        <end position="235"/>
    </location>
</feature>
<dbReference type="WBParaSite" id="HNAJ_0000784101-mRNA-1">
    <property type="protein sequence ID" value="HNAJ_0000784101-mRNA-1"/>
    <property type="gene ID" value="HNAJ_0000784101"/>
</dbReference>
<accession>A0A158QHQ3</accession>
<protein>
    <recommendedName>
        <fullName evidence="9">CXXC-type zinc finger protein 1</fullName>
    </recommendedName>
</protein>
<dbReference type="AlphaFoldDB" id="A0A158QHQ3"/>
<dbReference type="STRING" id="102285.A0A158QHQ3"/>
<evidence type="ECO:0000256" key="7">
    <source>
        <dbReference type="ARBA" id="ARBA00023163"/>
    </source>
</evidence>
<keyword evidence="4" id="KW-0862">Zinc</keyword>
<dbReference type="Pfam" id="PF12269">
    <property type="entry name" value="CpG_bind_C"/>
    <property type="match status" value="1"/>
</dbReference>
<dbReference type="GO" id="GO:0048188">
    <property type="term" value="C:Set1C/COMPASS complex"/>
    <property type="evidence" value="ECO:0007669"/>
    <property type="project" value="InterPro"/>
</dbReference>
<dbReference type="GO" id="GO:0008270">
    <property type="term" value="F:zinc ion binding"/>
    <property type="evidence" value="ECO:0007669"/>
    <property type="project" value="UniProtKB-KW"/>
</dbReference>
<evidence type="ECO:0000256" key="6">
    <source>
        <dbReference type="ARBA" id="ARBA00023125"/>
    </source>
</evidence>
<keyword evidence="2" id="KW-0479">Metal-binding</keyword>
<keyword evidence="10" id="KW-0175">Coiled coil</keyword>
<evidence type="ECO:0000256" key="5">
    <source>
        <dbReference type="ARBA" id="ARBA00023015"/>
    </source>
</evidence>
<sequence>MSYDGGRSVRGYHSDSAEEDGCIPEANSDESEEDADEEFIDDDDTDDEDWDARIGSSKRIRDDHRHKPPPRSLPRKPSSSGLNWRLRKNGSTSNKAQRRPPPKVASQPSLSNFSEQDGRRRVRINVPESRKEPESPRQCLGPGCTRPAADSTTKYCSKQCGLTLALKRLERYLPEARASWYSDPSGIVLESEADWTDRERLKEVRAERNAIIKRLIELENQLGDLNNLIMRAHNSKSLLTSSEIAASASADKADGESAEPVVCVTCSSEVNMRQALRHMDKCFQKVESASLLCSNIREQSRGTPLFCDAYDSRAKAYCKRLRAVCEHVKEPKYPADAICGFPLVQDVFTPTERFCCTPRLKCSLHFGWERKKRANIDMKRYRQLLKNDELLHEESRLIRSLSQRAGILGMILNRTVDEEAKQNEDLK</sequence>
<dbReference type="Proteomes" id="UP000278807">
    <property type="component" value="Unassembled WGS sequence"/>
</dbReference>
<organism evidence="15">
    <name type="scientific">Rodentolepis nana</name>
    <name type="common">Dwarf tapeworm</name>
    <name type="synonym">Hymenolepis nana</name>
    <dbReference type="NCBI Taxonomy" id="102285"/>
    <lineage>
        <taxon>Eukaryota</taxon>
        <taxon>Metazoa</taxon>
        <taxon>Spiralia</taxon>
        <taxon>Lophotrochozoa</taxon>
        <taxon>Platyhelminthes</taxon>
        <taxon>Cestoda</taxon>
        <taxon>Eucestoda</taxon>
        <taxon>Cyclophyllidea</taxon>
        <taxon>Hymenolepididae</taxon>
        <taxon>Rodentolepis</taxon>
    </lineage>
</organism>
<evidence type="ECO:0000256" key="3">
    <source>
        <dbReference type="ARBA" id="ARBA00022771"/>
    </source>
</evidence>
<evidence type="ECO:0000256" key="11">
    <source>
        <dbReference type="SAM" id="MobiDB-lite"/>
    </source>
</evidence>
<evidence type="ECO:0000313" key="14">
    <source>
        <dbReference type="Proteomes" id="UP000278807"/>
    </source>
</evidence>
<proteinExistence type="predicted"/>
<evidence type="ECO:0000256" key="1">
    <source>
        <dbReference type="ARBA" id="ARBA00004123"/>
    </source>
</evidence>
<evidence type="ECO:0000313" key="15">
    <source>
        <dbReference type="WBParaSite" id="HNAJ_0000784101-mRNA-1"/>
    </source>
</evidence>
<keyword evidence="6" id="KW-0238">DNA-binding</keyword>
<dbReference type="OrthoDB" id="419183at2759"/>
<reference evidence="13 14" key="2">
    <citation type="submission" date="2018-11" db="EMBL/GenBank/DDBJ databases">
        <authorList>
            <consortium name="Pathogen Informatics"/>
        </authorList>
    </citation>
    <scope>NUCLEOTIDE SEQUENCE [LARGE SCALE GENOMIC DNA]</scope>
</reference>
<evidence type="ECO:0000256" key="10">
    <source>
        <dbReference type="SAM" id="Coils"/>
    </source>
</evidence>
<keyword evidence="5" id="KW-0805">Transcription regulation</keyword>
<evidence type="ECO:0000256" key="9">
    <source>
        <dbReference type="ARBA" id="ARBA00023828"/>
    </source>
</evidence>
<name>A0A158QHQ3_RODNA</name>
<keyword evidence="14" id="KW-1185">Reference proteome</keyword>
<dbReference type="PANTHER" id="PTHR46174:SF1">
    <property type="entry name" value="CXXC-TYPE ZINC FINGER PROTEIN 1"/>
    <property type="match status" value="1"/>
</dbReference>
<gene>
    <name evidence="13" type="ORF">HNAJ_LOCUS7837</name>
</gene>
<keyword evidence="7" id="KW-0804">Transcription</keyword>
<dbReference type="EMBL" id="UZAE01012137">
    <property type="protein sequence ID" value="VDO03697.1"/>
    <property type="molecule type" value="Genomic_DNA"/>
</dbReference>
<keyword evidence="3" id="KW-0863">Zinc-finger</keyword>
<feature type="compositionally biased region" description="Polar residues" evidence="11">
    <location>
        <begin position="106"/>
        <end position="115"/>
    </location>
</feature>
<evidence type="ECO:0000256" key="8">
    <source>
        <dbReference type="ARBA" id="ARBA00023242"/>
    </source>
</evidence>
<evidence type="ECO:0000256" key="2">
    <source>
        <dbReference type="ARBA" id="ARBA00022723"/>
    </source>
</evidence>
<dbReference type="PANTHER" id="PTHR46174">
    <property type="entry name" value="CXXC-TYPE ZINC FINGER PROTEIN 1"/>
    <property type="match status" value="1"/>
</dbReference>